<dbReference type="GO" id="GO:0000423">
    <property type="term" value="P:mitophagy"/>
    <property type="evidence" value="ECO:0007669"/>
    <property type="project" value="TreeGrafter"/>
</dbReference>
<dbReference type="AlphaFoldDB" id="G3MF26"/>
<feature type="compositionally biased region" description="Polar residues" evidence="4">
    <location>
        <begin position="322"/>
        <end position="335"/>
    </location>
</feature>
<proteinExistence type="evidence at transcript level"/>
<dbReference type="GO" id="GO:0005829">
    <property type="term" value="C:cytosol"/>
    <property type="evidence" value="ECO:0007669"/>
    <property type="project" value="TreeGrafter"/>
</dbReference>
<dbReference type="EMBL" id="JO840477">
    <property type="protein sequence ID" value="AEO32094.1"/>
    <property type="molecule type" value="mRNA"/>
</dbReference>
<reference evidence="5" key="1">
    <citation type="journal article" date="2011" name="PLoS ONE">
        <title>A deep insight into the sialotranscriptome of the gulf coast tick, Amblyomma maculatum.</title>
        <authorList>
            <person name="Karim S."/>
            <person name="Singh P."/>
            <person name="Ribeiro J.M."/>
        </authorList>
    </citation>
    <scope>NUCLEOTIDE SEQUENCE</scope>
    <source>
        <tissue evidence="5">Salivary gland</tissue>
    </source>
</reference>
<dbReference type="GO" id="GO:0000407">
    <property type="term" value="C:phagophore assembly site"/>
    <property type="evidence" value="ECO:0007669"/>
    <property type="project" value="UniProtKB-SubCell"/>
</dbReference>
<dbReference type="GO" id="GO:0034497">
    <property type="term" value="P:protein localization to phagophore assembly site"/>
    <property type="evidence" value="ECO:0007669"/>
    <property type="project" value="TreeGrafter"/>
</dbReference>
<organism evidence="5">
    <name type="scientific">Amblyomma maculatum</name>
    <name type="common">Gulf Coast tick</name>
    <dbReference type="NCBI Taxonomy" id="34609"/>
    <lineage>
        <taxon>Eukaryota</taxon>
        <taxon>Metazoa</taxon>
        <taxon>Ecdysozoa</taxon>
        <taxon>Arthropoda</taxon>
        <taxon>Chelicerata</taxon>
        <taxon>Arachnida</taxon>
        <taxon>Acari</taxon>
        <taxon>Parasitiformes</taxon>
        <taxon>Ixodida</taxon>
        <taxon>Ixodoidea</taxon>
        <taxon>Ixodidae</taxon>
        <taxon>Amblyomminae</taxon>
        <taxon>Amblyomma</taxon>
    </lineage>
</organism>
<accession>G3MF26</accession>
<dbReference type="GO" id="GO:1990316">
    <property type="term" value="C:Atg1/ULK1 kinase complex"/>
    <property type="evidence" value="ECO:0007669"/>
    <property type="project" value="TreeGrafter"/>
</dbReference>
<evidence type="ECO:0000313" key="5">
    <source>
        <dbReference type="EMBL" id="AEO32094.1"/>
    </source>
</evidence>
<dbReference type="InterPro" id="IPR040182">
    <property type="entry name" value="ATG13"/>
</dbReference>
<dbReference type="InterPro" id="IPR036570">
    <property type="entry name" value="HORMA_dom_sf"/>
</dbReference>
<evidence type="ECO:0000256" key="4">
    <source>
        <dbReference type="SAM" id="MobiDB-lite"/>
    </source>
</evidence>
<keyword evidence="3" id="KW-0072">Autophagy</keyword>
<comment type="similarity">
    <text evidence="2">Belongs to the ATG13 family. Metazoan subfamily.</text>
</comment>
<feature type="compositionally biased region" description="Basic and acidic residues" evidence="4">
    <location>
        <begin position="299"/>
        <end position="310"/>
    </location>
</feature>
<protein>
    <recommendedName>
        <fullName evidence="6">Autophagy-related protein 13</fullName>
    </recommendedName>
</protein>
<evidence type="ECO:0000256" key="3">
    <source>
        <dbReference type="ARBA" id="ARBA00023006"/>
    </source>
</evidence>
<evidence type="ECO:0000256" key="1">
    <source>
        <dbReference type="ARBA" id="ARBA00004329"/>
    </source>
</evidence>
<name>G3MF26_AMBMU</name>
<feature type="compositionally biased region" description="Basic and acidic residues" evidence="4">
    <location>
        <begin position="249"/>
        <end position="263"/>
    </location>
</feature>
<dbReference type="PANTHER" id="PTHR13430:SF4">
    <property type="entry name" value="AUTOPHAGY-RELATED PROTEIN 13"/>
    <property type="match status" value="1"/>
</dbReference>
<feature type="region of interest" description="Disordered" evidence="4">
    <location>
        <begin position="234"/>
        <end position="347"/>
    </location>
</feature>
<sequence length="439" mass="47980">MSTGMKVSPHDRKELERFTLFLACKSVQVIVQSRFGVKQKTKSKPYSALSDWTGAPPSFPQFNLDIPDLPEIQVQVNEALGGKIPEPGGPSLCTQISLQTVDGDTLVLEVWELSVSTACDPSVQVTYSVYSRMSLLLKSLIAITRVTPAYRLSLGQSRDSYIICFNVYMGEPQLDLLGEECQRVQVGQVVTPTGTLTLGVVYRTKMTISPQRAINQAHPAMMLKSDYFKPDLSPRGVRARHSTDVATDAVKRSDKDLPSEGIRRQSSVAGHNGCANGRKDGGDNLVNMQQGAFAPPCPRDPKEIAAREEESPWPLPKPAFSSLLSTPPKSISSNHSRSEEDNDSDVNDTFVEPREVLLPAEDFVLVELKPPFADGEEGGTDLGTFFQECQSAPMLSSFSCQPTLEQQVSEISAHLAALESSLPDLDQFVESVCQSDSLK</sequence>
<comment type="subcellular location">
    <subcellularLocation>
        <location evidence="1">Preautophagosomal structure</location>
    </subcellularLocation>
</comment>
<evidence type="ECO:0008006" key="6">
    <source>
        <dbReference type="Google" id="ProtNLM"/>
    </source>
</evidence>
<dbReference type="Gene3D" id="3.30.900.10">
    <property type="entry name" value="HORMA domain"/>
    <property type="match status" value="1"/>
</dbReference>
<evidence type="ECO:0000256" key="2">
    <source>
        <dbReference type="ARBA" id="ARBA00007341"/>
    </source>
</evidence>
<dbReference type="GO" id="GO:0034727">
    <property type="term" value="P:piecemeal microautophagy of the nucleus"/>
    <property type="evidence" value="ECO:0007669"/>
    <property type="project" value="TreeGrafter"/>
</dbReference>
<dbReference type="PANTHER" id="PTHR13430">
    <property type="match status" value="1"/>
</dbReference>